<dbReference type="Gene3D" id="3.90.45.10">
    <property type="entry name" value="Peptide deformylase"/>
    <property type="match status" value="1"/>
</dbReference>
<dbReference type="Pfam" id="PF01327">
    <property type="entry name" value="Pep_deformylase"/>
    <property type="match status" value="1"/>
</dbReference>
<organism evidence="3 4">
    <name type="scientific">Candidatus Shapirobacteria bacterium CG_4_9_14_0_2_um_filter_39_11</name>
    <dbReference type="NCBI Taxonomy" id="1974478"/>
    <lineage>
        <taxon>Bacteria</taxon>
        <taxon>Candidatus Shapironibacteriota</taxon>
    </lineage>
</organism>
<dbReference type="PRINTS" id="PR01576">
    <property type="entry name" value="PDEFORMYLASE"/>
</dbReference>
<comment type="function">
    <text evidence="2">Removes the formyl group from the N-terminal Met of newly synthesized proteins. Requires at least a dipeptide for an efficient rate of reaction. N-terminal L-methionine is a prerequisite for activity but the enzyme has broad specificity at other positions.</text>
</comment>
<dbReference type="GO" id="GO:0042586">
    <property type="term" value="F:peptide deformylase activity"/>
    <property type="evidence" value="ECO:0007669"/>
    <property type="project" value="UniProtKB-UniRule"/>
</dbReference>
<protein>
    <recommendedName>
        <fullName evidence="2">Peptide deformylase</fullName>
        <shortName evidence="2">PDF</shortName>
        <ecNumber evidence="2">3.5.1.88</ecNumber>
    </recommendedName>
    <alternativeName>
        <fullName evidence="2">Polypeptide deformylase</fullName>
    </alternativeName>
</protein>
<name>A0A2M8ES89_9BACT</name>
<dbReference type="PIRSF" id="PIRSF004749">
    <property type="entry name" value="Pep_def"/>
    <property type="match status" value="1"/>
</dbReference>
<comment type="caution">
    <text evidence="3">The sequence shown here is derived from an EMBL/GenBank/DDBJ whole genome shotgun (WGS) entry which is preliminary data.</text>
</comment>
<dbReference type="InterPro" id="IPR023635">
    <property type="entry name" value="Peptide_deformylase"/>
</dbReference>
<sequence>MAIQKILTVPNPILRQKSVSVKKIDPEIKNLVARAVQFLKTGAEGKQMGLGLSAPQIGKLLRIIVVWSKSSRRFLPMINPKIIWKSKRTRLGISESKNPYEGCLSVPNIWGKVRRHSVIKVLYQTPANQLAIRKFRGLTGVVIQHEIDHLEGILFIDRILEQKGRLYKLEKDKEGKDVFVEVEFK</sequence>
<dbReference type="Proteomes" id="UP000229816">
    <property type="component" value="Unassembled WGS sequence"/>
</dbReference>
<evidence type="ECO:0000313" key="4">
    <source>
        <dbReference type="Proteomes" id="UP000229816"/>
    </source>
</evidence>
<dbReference type="AlphaFoldDB" id="A0A2M8ES89"/>
<comment type="catalytic activity">
    <reaction evidence="2">
        <text>N-terminal N-formyl-L-methionyl-[peptide] + H2O = N-terminal L-methionyl-[peptide] + formate</text>
        <dbReference type="Rhea" id="RHEA:24420"/>
        <dbReference type="Rhea" id="RHEA-COMP:10639"/>
        <dbReference type="Rhea" id="RHEA-COMP:10640"/>
        <dbReference type="ChEBI" id="CHEBI:15377"/>
        <dbReference type="ChEBI" id="CHEBI:15740"/>
        <dbReference type="ChEBI" id="CHEBI:49298"/>
        <dbReference type="ChEBI" id="CHEBI:64731"/>
        <dbReference type="EC" id="3.5.1.88"/>
    </reaction>
</comment>
<reference evidence="4" key="1">
    <citation type="submission" date="2017-09" db="EMBL/GenBank/DDBJ databases">
        <title>Depth-based differentiation of microbial function through sediment-hosted aquifers and enrichment of novel symbionts in the deep terrestrial subsurface.</title>
        <authorList>
            <person name="Probst A.J."/>
            <person name="Ladd B."/>
            <person name="Jarett J.K."/>
            <person name="Geller-Mcgrath D.E."/>
            <person name="Sieber C.M.K."/>
            <person name="Emerson J.B."/>
            <person name="Anantharaman K."/>
            <person name="Thomas B.C."/>
            <person name="Malmstrom R."/>
            <person name="Stieglmeier M."/>
            <person name="Klingl A."/>
            <person name="Woyke T."/>
            <person name="Ryan C.M."/>
            <person name="Banfield J.F."/>
        </authorList>
    </citation>
    <scope>NUCLEOTIDE SEQUENCE [LARGE SCALE GENOMIC DNA]</scope>
</reference>
<dbReference type="InterPro" id="IPR036821">
    <property type="entry name" value="Peptide_deformylase_sf"/>
</dbReference>
<keyword evidence="2" id="KW-0479">Metal-binding</keyword>
<evidence type="ECO:0000313" key="3">
    <source>
        <dbReference type="EMBL" id="PJC27985.1"/>
    </source>
</evidence>
<evidence type="ECO:0000256" key="1">
    <source>
        <dbReference type="ARBA" id="ARBA00010759"/>
    </source>
</evidence>
<gene>
    <name evidence="2 3" type="primary">def</name>
    <name evidence="3" type="ORF">CO054_02615</name>
</gene>
<dbReference type="NCBIfam" id="TIGR00079">
    <property type="entry name" value="pept_deformyl"/>
    <property type="match status" value="1"/>
</dbReference>
<feature type="active site" evidence="2">
    <location>
        <position position="146"/>
    </location>
</feature>
<feature type="binding site" evidence="2">
    <location>
        <position position="103"/>
    </location>
    <ligand>
        <name>Fe cation</name>
        <dbReference type="ChEBI" id="CHEBI:24875"/>
    </ligand>
</feature>
<dbReference type="EMBL" id="PFSF01000057">
    <property type="protein sequence ID" value="PJC27985.1"/>
    <property type="molecule type" value="Genomic_DNA"/>
</dbReference>
<keyword evidence="2" id="KW-0648">Protein biosynthesis</keyword>
<dbReference type="GO" id="GO:0006412">
    <property type="term" value="P:translation"/>
    <property type="evidence" value="ECO:0007669"/>
    <property type="project" value="UniProtKB-UniRule"/>
</dbReference>
<keyword evidence="2" id="KW-0378">Hydrolase</keyword>
<feature type="binding site" evidence="2">
    <location>
        <position position="149"/>
    </location>
    <ligand>
        <name>Fe cation</name>
        <dbReference type="ChEBI" id="CHEBI:24875"/>
    </ligand>
</feature>
<keyword evidence="2" id="KW-0408">Iron</keyword>
<dbReference type="SUPFAM" id="SSF56420">
    <property type="entry name" value="Peptide deformylase"/>
    <property type="match status" value="1"/>
</dbReference>
<dbReference type="CDD" id="cd00487">
    <property type="entry name" value="Pep_deformylase"/>
    <property type="match status" value="1"/>
</dbReference>
<proteinExistence type="inferred from homology"/>
<dbReference type="PANTHER" id="PTHR10458:SF22">
    <property type="entry name" value="PEPTIDE DEFORMYLASE"/>
    <property type="match status" value="1"/>
</dbReference>
<comment type="cofactor">
    <cofactor evidence="2">
        <name>Fe(2+)</name>
        <dbReference type="ChEBI" id="CHEBI:29033"/>
    </cofactor>
    <text evidence="2">Binds 1 Fe(2+) ion.</text>
</comment>
<dbReference type="HAMAP" id="MF_00163">
    <property type="entry name" value="Pep_deformylase"/>
    <property type="match status" value="1"/>
</dbReference>
<comment type="similarity">
    <text evidence="1 2">Belongs to the polypeptide deformylase family.</text>
</comment>
<feature type="binding site" evidence="2">
    <location>
        <position position="145"/>
    </location>
    <ligand>
        <name>Fe cation</name>
        <dbReference type="ChEBI" id="CHEBI:24875"/>
    </ligand>
</feature>
<accession>A0A2M8ES89</accession>
<dbReference type="GO" id="GO:0046872">
    <property type="term" value="F:metal ion binding"/>
    <property type="evidence" value="ECO:0007669"/>
    <property type="project" value="UniProtKB-KW"/>
</dbReference>
<dbReference type="PANTHER" id="PTHR10458">
    <property type="entry name" value="PEPTIDE DEFORMYLASE"/>
    <property type="match status" value="1"/>
</dbReference>
<evidence type="ECO:0000256" key="2">
    <source>
        <dbReference type="HAMAP-Rule" id="MF_00163"/>
    </source>
</evidence>
<dbReference type="EC" id="3.5.1.88" evidence="2"/>